<feature type="modified residue" description="4-aspartylphosphate" evidence="3">
    <location>
        <position position="55"/>
    </location>
</feature>
<dbReference type="GO" id="GO:0000160">
    <property type="term" value="P:phosphorelay signal transduction system"/>
    <property type="evidence" value="ECO:0007669"/>
    <property type="project" value="InterPro"/>
</dbReference>
<dbReference type="AlphaFoldDB" id="A0A1G7D3C8"/>
<accession>A0A1G7D3C8</accession>
<dbReference type="PANTHER" id="PTHR43214:SF17">
    <property type="entry name" value="TRANSCRIPTIONAL REGULATORY PROTEIN RCSB"/>
    <property type="match status" value="1"/>
</dbReference>
<dbReference type="GO" id="GO:0003677">
    <property type="term" value="F:DNA binding"/>
    <property type="evidence" value="ECO:0007669"/>
    <property type="project" value="UniProtKB-KW"/>
</dbReference>
<dbReference type="EMBL" id="FNAN01000005">
    <property type="protein sequence ID" value="SDE46184.1"/>
    <property type="molecule type" value="Genomic_DNA"/>
</dbReference>
<gene>
    <name evidence="6" type="ORF">SAMN04487996_105115</name>
</gene>
<evidence type="ECO:0000259" key="5">
    <source>
        <dbReference type="PROSITE" id="PS50110"/>
    </source>
</evidence>
<dbReference type="CDD" id="cd17535">
    <property type="entry name" value="REC_NarL-like"/>
    <property type="match status" value="1"/>
</dbReference>
<keyword evidence="2" id="KW-0238">DNA-binding</keyword>
<dbReference type="SUPFAM" id="SSF52172">
    <property type="entry name" value="CheY-like"/>
    <property type="match status" value="1"/>
</dbReference>
<dbReference type="SMART" id="SM00448">
    <property type="entry name" value="REC"/>
    <property type="match status" value="1"/>
</dbReference>
<keyword evidence="1 3" id="KW-0597">Phosphoprotein</keyword>
<dbReference type="STRING" id="659014.SAMN04487996_105115"/>
<dbReference type="InterPro" id="IPR016032">
    <property type="entry name" value="Sig_transdc_resp-reg_C-effctor"/>
</dbReference>
<dbReference type="InterPro" id="IPR000792">
    <property type="entry name" value="Tscrpt_reg_LuxR_C"/>
</dbReference>
<dbReference type="PROSITE" id="PS50110">
    <property type="entry name" value="RESPONSE_REGULATORY"/>
    <property type="match status" value="1"/>
</dbReference>
<dbReference type="InterPro" id="IPR011006">
    <property type="entry name" value="CheY-like_superfamily"/>
</dbReference>
<dbReference type="InterPro" id="IPR039420">
    <property type="entry name" value="WalR-like"/>
</dbReference>
<feature type="domain" description="Response regulatory" evidence="5">
    <location>
        <begin position="4"/>
        <end position="120"/>
    </location>
</feature>
<name>A0A1G7D3C8_9BACT</name>
<evidence type="ECO:0000256" key="2">
    <source>
        <dbReference type="ARBA" id="ARBA00023125"/>
    </source>
</evidence>
<protein>
    <submittedName>
        <fullName evidence="6">Two component transcriptional regulator, LuxR family</fullName>
    </submittedName>
</protein>
<proteinExistence type="predicted"/>
<evidence type="ECO:0000313" key="6">
    <source>
        <dbReference type="EMBL" id="SDE46184.1"/>
    </source>
</evidence>
<dbReference type="InterPro" id="IPR058245">
    <property type="entry name" value="NreC/VraR/RcsB-like_REC"/>
</dbReference>
<keyword evidence="7" id="KW-1185">Reference proteome</keyword>
<dbReference type="PRINTS" id="PR00038">
    <property type="entry name" value="HTHLUXR"/>
</dbReference>
<feature type="domain" description="HTH luxR-type" evidence="4">
    <location>
        <begin position="145"/>
        <end position="210"/>
    </location>
</feature>
<dbReference type="Pfam" id="PF00072">
    <property type="entry name" value="Response_reg"/>
    <property type="match status" value="1"/>
</dbReference>
<organism evidence="6 7">
    <name type="scientific">Dyadobacter soli</name>
    <dbReference type="NCBI Taxonomy" id="659014"/>
    <lineage>
        <taxon>Bacteria</taxon>
        <taxon>Pseudomonadati</taxon>
        <taxon>Bacteroidota</taxon>
        <taxon>Cytophagia</taxon>
        <taxon>Cytophagales</taxon>
        <taxon>Spirosomataceae</taxon>
        <taxon>Dyadobacter</taxon>
    </lineage>
</organism>
<sequence length="210" mass="23243">MSIQIIIAEDHPLILAGIQFLLMAHKPEAVITCTSDFNKTIAMLEKRSFDLLIMDINLPGGDKVAMVHSVRLRQPELPILVCSSYDEQLYAVPFLKAGANGYISKTAINDDFTKAVDHVLSGRTYASPEVMQQAFAKLLGSRETTDTTTEKLSERELDVAQLLVKGQSTKNIGEQLSLSSSSISIYKSKIFEKLGVSNVIELTKYFQVNE</sequence>
<reference evidence="7" key="1">
    <citation type="submission" date="2016-10" db="EMBL/GenBank/DDBJ databases">
        <authorList>
            <person name="Varghese N."/>
            <person name="Submissions S."/>
        </authorList>
    </citation>
    <scope>NUCLEOTIDE SEQUENCE [LARGE SCALE GENOMIC DNA]</scope>
    <source>
        <strain evidence="7">DSM 25329</strain>
    </source>
</reference>
<dbReference type="PROSITE" id="PS50043">
    <property type="entry name" value="HTH_LUXR_2"/>
    <property type="match status" value="1"/>
</dbReference>
<evidence type="ECO:0000256" key="3">
    <source>
        <dbReference type="PROSITE-ProRule" id="PRU00169"/>
    </source>
</evidence>
<dbReference type="Gene3D" id="3.40.50.2300">
    <property type="match status" value="1"/>
</dbReference>
<dbReference type="SUPFAM" id="SSF46894">
    <property type="entry name" value="C-terminal effector domain of the bipartite response regulators"/>
    <property type="match status" value="1"/>
</dbReference>
<dbReference type="GO" id="GO:0006355">
    <property type="term" value="P:regulation of DNA-templated transcription"/>
    <property type="evidence" value="ECO:0007669"/>
    <property type="project" value="InterPro"/>
</dbReference>
<evidence type="ECO:0000256" key="1">
    <source>
        <dbReference type="ARBA" id="ARBA00022553"/>
    </source>
</evidence>
<dbReference type="Proteomes" id="UP000198748">
    <property type="component" value="Unassembled WGS sequence"/>
</dbReference>
<dbReference type="SMART" id="SM00421">
    <property type="entry name" value="HTH_LUXR"/>
    <property type="match status" value="1"/>
</dbReference>
<dbReference type="Pfam" id="PF00196">
    <property type="entry name" value="GerE"/>
    <property type="match status" value="1"/>
</dbReference>
<dbReference type="InterPro" id="IPR001789">
    <property type="entry name" value="Sig_transdc_resp-reg_receiver"/>
</dbReference>
<dbReference type="PANTHER" id="PTHR43214">
    <property type="entry name" value="TWO-COMPONENT RESPONSE REGULATOR"/>
    <property type="match status" value="1"/>
</dbReference>
<evidence type="ECO:0000259" key="4">
    <source>
        <dbReference type="PROSITE" id="PS50043"/>
    </source>
</evidence>
<evidence type="ECO:0000313" key="7">
    <source>
        <dbReference type="Proteomes" id="UP000198748"/>
    </source>
</evidence>